<comment type="function">
    <text evidence="6">Specifically methylates the guanine in position 1207 of 16S rRNA in the 30S particle.</text>
</comment>
<dbReference type="InterPro" id="IPR013675">
    <property type="entry name" value="Mtase_sm_N"/>
</dbReference>
<evidence type="ECO:0000256" key="6">
    <source>
        <dbReference type="HAMAP-Rule" id="MF_01862"/>
    </source>
</evidence>
<reference evidence="9 10" key="1">
    <citation type="submission" date="2006-02" db="EMBL/GenBank/DDBJ databases">
        <authorList>
            <person name="Moran M.A."/>
            <person name="Kjelleberg S."/>
            <person name="Egan S."/>
            <person name="Saunders N."/>
            <person name="Thomas T."/>
            <person name="Ferriera S."/>
            <person name="Johnson J."/>
            <person name="Kravitz S."/>
            <person name="Halpern A."/>
            <person name="Remington K."/>
            <person name="Beeson K."/>
            <person name="Tran B."/>
            <person name="Rogers Y.-H."/>
            <person name="Friedman R."/>
            <person name="Venter J.C."/>
        </authorList>
    </citation>
    <scope>NUCLEOTIDE SEQUENCE [LARGE SCALE GENOMIC DNA]</scope>
    <source>
        <strain evidence="9 10">D2</strain>
    </source>
</reference>
<comment type="similarity">
    <text evidence="6">Belongs to the methyltransferase superfamily. RsmC family.</text>
</comment>
<dbReference type="OrthoDB" id="9816072at2"/>
<feature type="domain" description="Methyltransferase small N-terminal" evidence="8">
    <location>
        <begin position="8"/>
        <end position="164"/>
    </location>
</feature>
<evidence type="ECO:0000259" key="8">
    <source>
        <dbReference type="Pfam" id="PF08468"/>
    </source>
</evidence>
<comment type="subcellular location">
    <subcellularLocation>
        <location evidence="6">Cytoplasm</location>
    </subcellularLocation>
</comment>
<evidence type="ECO:0000256" key="2">
    <source>
        <dbReference type="ARBA" id="ARBA00022552"/>
    </source>
</evidence>
<keyword evidence="4 6" id="KW-0808">Transferase</keyword>
<keyword evidence="1 6" id="KW-0963">Cytoplasm</keyword>
<dbReference type="HAMAP" id="MF_01862">
    <property type="entry name" value="16SrRNA_methyltr_C"/>
    <property type="match status" value="1"/>
</dbReference>
<comment type="catalytic activity">
    <reaction evidence="6">
        <text>guanosine(1207) in 16S rRNA + S-adenosyl-L-methionine = N(2)-methylguanosine(1207) in 16S rRNA + S-adenosyl-L-homocysteine + H(+)</text>
        <dbReference type="Rhea" id="RHEA:42736"/>
        <dbReference type="Rhea" id="RHEA-COMP:10213"/>
        <dbReference type="Rhea" id="RHEA-COMP:10214"/>
        <dbReference type="ChEBI" id="CHEBI:15378"/>
        <dbReference type="ChEBI" id="CHEBI:57856"/>
        <dbReference type="ChEBI" id="CHEBI:59789"/>
        <dbReference type="ChEBI" id="CHEBI:74269"/>
        <dbReference type="ChEBI" id="CHEBI:74481"/>
        <dbReference type="EC" id="2.1.1.172"/>
    </reaction>
</comment>
<accession>A4CCK6</accession>
<dbReference type="CDD" id="cd02440">
    <property type="entry name" value="AdoMet_MTases"/>
    <property type="match status" value="1"/>
</dbReference>
<dbReference type="InterPro" id="IPR007848">
    <property type="entry name" value="Small_mtfrase_dom"/>
</dbReference>
<dbReference type="SUPFAM" id="SSF53335">
    <property type="entry name" value="S-adenosyl-L-methionine-dependent methyltransferases"/>
    <property type="match status" value="1"/>
</dbReference>
<dbReference type="PROSITE" id="PS00092">
    <property type="entry name" value="N6_MTASE"/>
    <property type="match status" value="1"/>
</dbReference>
<dbReference type="InterPro" id="IPR002052">
    <property type="entry name" value="DNA_methylase_N6_adenine_CS"/>
</dbReference>
<evidence type="ECO:0000259" key="7">
    <source>
        <dbReference type="Pfam" id="PF05175"/>
    </source>
</evidence>
<dbReference type="GO" id="GO:0005737">
    <property type="term" value="C:cytoplasm"/>
    <property type="evidence" value="ECO:0007669"/>
    <property type="project" value="UniProtKB-SubCell"/>
</dbReference>
<keyword evidence="2 6" id="KW-0698">rRNA processing</keyword>
<dbReference type="GO" id="GO:0003676">
    <property type="term" value="F:nucleic acid binding"/>
    <property type="evidence" value="ECO:0007669"/>
    <property type="project" value="InterPro"/>
</dbReference>
<dbReference type="EC" id="2.1.1.172" evidence="6"/>
<feature type="domain" description="Methyltransferase small" evidence="7">
    <location>
        <begin position="174"/>
        <end position="339"/>
    </location>
</feature>
<protein>
    <recommendedName>
        <fullName evidence="6">Ribosomal RNA small subunit methyltransferase C</fullName>
        <ecNumber evidence="6">2.1.1.172</ecNumber>
    </recommendedName>
    <alternativeName>
        <fullName evidence="6">16S rRNA m2G1207 methyltransferase</fullName>
    </alternativeName>
    <alternativeName>
        <fullName evidence="6">rRNA (guanine-N(2)-)-methyltransferase RsmC</fullName>
    </alternativeName>
</protein>
<dbReference type="PANTHER" id="PTHR47816:SF4">
    <property type="entry name" value="RIBOSOMAL RNA SMALL SUBUNIT METHYLTRANSFERASE C"/>
    <property type="match status" value="1"/>
</dbReference>
<dbReference type="eggNOG" id="COG2813">
    <property type="taxonomic scope" value="Bacteria"/>
</dbReference>
<proteinExistence type="inferred from homology"/>
<dbReference type="Pfam" id="PF08468">
    <property type="entry name" value="MTS_N"/>
    <property type="match status" value="1"/>
</dbReference>
<evidence type="ECO:0000256" key="4">
    <source>
        <dbReference type="ARBA" id="ARBA00022679"/>
    </source>
</evidence>
<dbReference type="Proteomes" id="UP000006201">
    <property type="component" value="Unassembled WGS sequence"/>
</dbReference>
<evidence type="ECO:0000256" key="5">
    <source>
        <dbReference type="ARBA" id="ARBA00022691"/>
    </source>
</evidence>
<evidence type="ECO:0000313" key="10">
    <source>
        <dbReference type="Proteomes" id="UP000006201"/>
    </source>
</evidence>
<gene>
    <name evidence="6" type="primary">rsmC</name>
    <name evidence="9" type="ORF">PTD2_14707</name>
</gene>
<dbReference type="AlphaFoldDB" id="A4CCK6"/>
<dbReference type="GO" id="GO:0052914">
    <property type="term" value="F:16S rRNA (guanine(1207)-N(2))-methyltransferase activity"/>
    <property type="evidence" value="ECO:0007669"/>
    <property type="project" value="UniProtKB-EC"/>
</dbReference>
<dbReference type="InterPro" id="IPR023543">
    <property type="entry name" value="rRNA_ssu_MeTfrase_C"/>
</dbReference>
<dbReference type="STRING" id="87626.PTD2_14707"/>
<evidence type="ECO:0000256" key="1">
    <source>
        <dbReference type="ARBA" id="ARBA00022490"/>
    </source>
</evidence>
<dbReference type="HOGENOM" id="CLU_049581_0_0_6"/>
<dbReference type="RefSeq" id="WP_009838561.1">
    <property type="nucleotide sequence ID" value="NZ_AAOH01000006.1"/>
</dbReference>
<evidence type="ECO:0000313" key="9">
    <source>
        <dbReference type="EMBL" id="EAR27299.1"/>
    </source>
</evidence>
<organism evidence="9 10">
    <name type="scientific">Pseudoalteromonas tunicata D2</name>
    <dbReference type="NCBI Taxonomy" id="87626"/>
    <lineage>
        <taxon>Bacteria</taxon>
        <taxon>Pseudomonadati</taxon>
        <taxon>Pseudomonadota</taxon>
        <taxon>Gammaproteobacteria</taxon>
        <taxon>Alteromonadales</taxon>
        <taxon>Pseudoalteromonadaceae</taxon>
        <taxon>Pseudoalteromonas</taxon>
    </lineage>
</organism>
<evidence type="ECO:0000256" key="3">
    <source>
        <dbReference type="ARBA" id="ARBA00022603"/>
    </source>
</evidence>
<keyword evidence="5 6" id="KW-0949">S-adenosyl-L-methionine</keyword>
<name>A4CCK6_9GAMM</name>
<dbReference type="InterPro" id="IPR029063">
    <property type="entry name" value="SAM-dependent_MTases_sf"/>
</dbReference>
<sequence length="343" mass="37678">MSHFTNPSQVLLRNEAALIADSILVINFEQDMFLSQLANINPNSKITAYTSNFANAAWAKSVSNIDIVLDAQLPTSSPDLIIYYYPKAKPEALMCLDNIAAISHENTRLLIVGDNKGGVKSAEKQLKGKAQFCNKIDSARHCSLYQFIGLTLQDSFLLTDYQKTFQVTIADTTIDVISMPGVFNHGELDHGTALLLKTMTTPDAGTVLDFGCGAGIISAYLGKKNPKLEFICIDVSAFATTATELTLAANNIKGVTLLSNGLSELKDKVNHIVTNPPFHTGLNTDYQITETFIKEAKRFMQPNGSLNLVANSFLKYQPFLEQEFGSYTQTAKNNKFTVYYAKS</sequence>
<keyword evidence="3 6" id="KW-0489">Methyltransferase</keyword>
<dbReference type="InterPro" id="IPR046977">
    <property type="entry name" value="RsmC/RlmG"/>
</dbReference>
<dbReference type="Gene3D" id="3.40.50.150">
    <property type="entry name" value="Vaccinia Virus protein VP39"/>
    <property type="match status" value="2"/>
</dbReference>
<keyword evidence="10" id="KW-1185">Reference proteome</keyword>
<dbReference type="Pfam" id="PF05175">
    <property type="entry name" value="MTS"/>
    <property type="match status" value="1"/>
</dbReference>
<comment type="subunit">
    <text evidence="6">Monomer.</text>
</comment>
<dbReference type="PANTHER" id="PTHR47816">
    <property type="entry name" value="RIBOSOMAL RNA SMALL SUBUNIT METHYLTRANSFERASE C"/>
    <property type="match status" value="1"/>
</dbReference>
<dbReference type="EMBL" id="AAOH01000006">
    <property type="protein sequence ID" value="EAR27299.1"/>
    <property type="molecule type" value="Genomic_DNA"/>
</dbReference>
<comment type="caution">
    <text evidence="9">The sequence shown here is derived from an EMBL/GenBank/DDBJ whole genome shotgun (WGS) entry which is preliminary data.</text>
</comment>